<organism evidence="1 2">
    <name type="scientific">Lasiodiplodia mahajangana</name>
    <dbReference type="NCBI Taxonomy" id="1108764"/>
    <lineage>
        <taxon>Eukaryota</taxon>
        <taxon>Fungi</taxon>
        <taxon>Dikarya</taxon>
        <taxon>Ascomycota</taxon>
        <taxon>Pezizomycotina</taxon>
        <taxon>Dothideomycetes</taxon>
        <taxon>Dothideomycetes incertae sedis</taxon>
        <taxon>Botryosphaeriales</taxon>
        <taxon>Botryosphaeriaceae</taxon>
        <taxon>Lasiodiplodia</taxon>
    </lineage>
</organism>
<keyword evidence="2" id="KW-1185">Reference proteome</keyword>
<evidence type="ECO:0000313" key="1">
    <source>
        <dbReference type="EMBL" id="KAJ8130305.1"/>
    </source>
</evidence>
<accession>A0ACC2JS44</accession>
<evidence type="ECO:0000313" key="2">
    <source>
        <dbReference type="Proteomes" id="UP001153332"/>
    </source>
</evidence>
<sequence>MGYIVHPSISLPPHPHIVDMGTGTAKFLLSIQPTYPEASLEGYDLSSDLYPHPTALPPNISLGKLDLKQPFPEHMHGKYDLVHVRMLILAMLPEDWEPVVRNLTTLLKPGGFLQWEECEHVNAEWIQGNPDASIAKCKYIGDAFQKSLRGRLAHGWNSLPEHMRTAGLTSVVSDTFNSERAPKIRKRSTATIMNLIFTWARMVNGPGGPGSMFGDTLDSLEKEAHQEIESGSYLRYNIHVACGQKAL</sequence>
<comment type="caution">
    <text evidence="1">The sequence shown here is derived from an EMBL/GenBank/DDBJ whole genome shotgun (WGS) entry which is preliminary data.</text>
</comment>
<gene>
    <name evidence="1" type="ORF">O1611_g3327</name>
</gene>
<dbReference type="EMBL" id="JAPUUL010000530">
    <property type="protein sequence ID" value="KAJ8130305.1"/>
    <property type="molecule type" value="Genomic_DNA"/>
</dbReference>
<proteinExistence type="predicted"/>
<name>A0ACC2JS44_9PEZI</name>
<protein>
    <submittedName>
        <fullName evidence="1">Uncharacterized protein</fullName>
    </submittedName>
</protein>
<dbReference type="Proteomes" id="UP001153332">
    <property type="component" value="Unassembled WGS sequence"/>
</dbReference>
<reference evidence="1" key="1">
    <citation type="submission" date="2022-12" db="EMBL/GenBank/DDBJ databases">
        <title>Genome Sequence of Lasiodiplodia mahajangana.</title>
        <authorList>
            <person name="Buettner E."/>
        </authorList>
    </citation>
    <scope>NUCLEOTIDE SEQUENCE</scope>
    <source>
        <strain evidence="1">VT137</strain>
    </source>
</reference>